<dbReference type="InterPro" id="IPR002347">
    <property type="entry name" value="SDR_fam"/>
</dbReference>
<comment type="caution">
    <text evidence="6">The sequence shown here is derived from an EMBL/GenBank/DDBJ whole genome shotgun (WGS) entry which is preliminary data.</text>
</comment>
<keyword evidence="2" id="KW-0560">Oxidoreductase</keyword>
<keyword evidence="7" id="KW-1185">Reference proteome</keyword>
<protein>
    <submittedName>
        <fullName evidence="6">SDR family NAD(P)-dependent oxidoreductase</fullName>
    </submittedName>
</protein>
<dbReference type="InterPro" id="IPR057326">
    <property type="entry name" value="KR_dom"/>
</dbReference>
<feature type="region of interest" description="Disordered" evidence="4">
    <location>
        <begin position="280"/>
        <end position="322"/>
    </location>
</feature>
<dbReference type="PANTHER" id="PTHR44196">
    <property type="entry name" value="DEHYDROGENASE/REDUCTASE SDR FAMILY MEMBER 7B"/>
    <property type="match status" value="1"/>
</dbReference>
<name>A0ABS2U471_9ACTN</name>
<dbReference type="PROSITE" id="PS00061">
    <property type="entry name" value="ADH_SHORT"/>
    <property type="match status" value="1"/>
</dbReference>
<sequence length="342" mass="35746">MAAIQLHPESLAGLSAVVTGGSRGLGLLLAEQLTERGCAVTVAARDQEELATAEDFLRLRPGARVRTAVCDVTDQEAVREMFRAAAEERGGVDVVIANAGVIEVAPLDATGATQFREAMDTIFTGTLHTCLEALPYLRRSRAGGRLALIGSVGGLLPVPHLLPYSCAKAAVAALAEGLHAEAGPQGVSVTSVQPGLMRTGSHLAAEFGGEQAQEFAWFSALAGTPLMSMDARRAADRIVTAMQRRRTRIVLTPAAKAAGFTHGVAPGTTTKLTALTGRALPSAPEGQETPGSADREGTAGFRKGAEIPPHPNPVVRKLRDVGSALNDRAARAYQHYGRRHSA</sequence>
<proteinExistence type="inferred from homology"/>
<dbReference type="Gene3D" id="3.40.50.720">
    <property type="entry name" value="NAD(P)-binding Rossmann-like Domain"/>
    <property type="match status" value="1"/>
</dbReference>
<feature type="domain" description="Ketoreductase" evidence="5">
    <location>
        <begin position="14"/>
        <end position="200"/>
    </location>
</feature>
<dbReference type="Pfam" id="PF00106">
    <property type="entry name" value="adh_short"/>
    <property type="match status" value="1"/>
</dbReference>
<evidence type="ECO:0000256" key="3">
    <source>
        <dbReference type="RuleBase" id="RU000363"/>
    </source>
</evidence>
<reference evidence="6 7" key="1">
    <citation type="submission" date="2021-01" db="EMBL/GenBank/DDBJ databases">
        <title>Streptomyces acididurans sp. nov., isolated from a peat swamp forest soil.</title>
        <authorList>
            <person name="Chantavorakit T."/>
            <person name="Duangmal K."/>
        </authorList>
    </citation>
    <scope>NUCLEOTIDE SEQUENCE [LARGE SCALE GENOMIC DNA]</scope>
    <source>
        <strain evidence="6 7">KK5PA1</strain>
    </source>
</reference>
<dbReference type="EMBL" id="JADKYB010000037">
    <property type="protein sequence ID" value="MBM9510419.1"/>
    <property type="molecule type" value="Genomic_DNA"/>
</dbReference>
<evidence type="ECO:0000256" key="4">
    <source>
        <dbReference type="SAM" id="MobiDB-lite"/>
    </source>
</evidence>
<evidence type="ECO:0000313" key="7">
    <source>
        <dbReference type="Proteomes" id="UP000749040"/>
    </source>
</evidence>
<gene>
    <name evidence="6" type="ORF">ITX44_38840</name>
</gene>
<dbReference type="PRINTS" id="PR00081">
    <property type="entry name" value="GDHRDH"/>
</dbReference>
<accession>A0ABS2U471</accession>
<dbReference type="RefSeq" id="WP_205364398.1">
    <property type="nucleotide sequence ID" value="NZ_JADKYB010000037.1"/>
</dbReference>
<organism evidence="6 7">
    <name type="scientific">Actinacidiphila acididurans</name>
    <dbReference type="NCBI Taxonomy" id="2784346"/>
    <lineage>
        <taxon>Bacteria</taxon>
        <taxon>Bacillati</taxon>
        <taxon>Actinomycetota</taxon>
        <taxon>Actinomycetes</taxon>
        <taxon>Kitasatosporales</taxon>
        <taxon>Streptomycetaceae</taxon>
        <taxon>Actinacidiphila</taxon>
    </lineage>
</organism>
<dbReference type="SUPFAM" id="SSF51735">
    <property type="entry name" value="NAD(P)-binding Rossmann-fold domains"/>
    <property type="match status" value="1"/>
</dbReference>
<dbReference type="SMART" id="SM00822">
    <property type="entry name" value="PKS_KR"/>
    <property type="match status" value="1"/>
</dbReference>
<dbReference type="PANTHER" id="PTHR44196:SF1">
    <property type="entry name" value="DEHYDROGENASE_REDUCTASE SDR FAMILY MEMBER 7B"/>
    <property type="match status" value="1"/>
</dbReference>
<evidence type="ECO:0000259" key="5">
    <source>
        <dbReference type="SMART" id="SM00822"/>
    </source>
</evidence>
<dbReference type="InterPro" id="IPR020904">
    <property type="entry name" value="Sc_DH/Rdtase_CS"/>
</dbReference>
<dbReference type="PRINTS" id="PR00080">
    <property type="entry name" value="SDRFAMILY"/>
</dbReference>
<dbReference type="Proteomes" id="UP000749040">
    <property type="component" value="Unassembled WGS sequence"/>
</dbReference>
<evidence type="ECO:0000256" key="2">
    <source>
        <dbReference type="ARBA" id="ARBA00023002"/>
    </source>
</evidence>
<evidence type="ECO:0000313" key="6">
    <source>
        <dbReference type="EMBL" id="MBM9510419.1"/>
    </source>
</evidence>
<evidence type="ECO:0000256" key="1">
    <source>
        <dbReference type="ARBA" id="ARBA00006484"/>
    </source>
</evidence>
<dbReference type="InterPro" id="IPR036291">
    <property type="entry name" value="NAD(P)-bd_dom_sf"/>
</dbReference>
<comment type="similarity">
    <text evidence="1 3">Belongs to the short-chain dehydrogenases/reductases (SDR) family.</text>
</comment>